<dbReference type="EMBL" id="AWOR01000037">
    <property type="protein sequence ID" value="KGH30854.1"/>
    <property type="molecule type" value="Genomic_DNA"/>
</dbReference>
<feature type="transmembrane region" description="Helical" evidence="1">
    <location>
        <begin position="33"/>
        <end position="52"/>
    </location>
</feature>
<dbReference type="AlphaFoldDB" id="A0A096FLR6"/>
<protein>
    <submittedName>
        <fullName evidence="2">Uncharacterized protein</fullName>
    </submittedName>
</protein>
<dbReference type="Proteomes" id="UP000029553">
    <property type="component" value="Unassembled WGS sequence"/>
</dbReference>
<evidence type="ECO:0000256" key="1">
    <source>
        <dbReference type="SAM" id="Phobius"/>
    </source>
</evidence>
<evidence type="ECO:0000313" key="2">
    <source>
        <dbReference type="EMBL" id="KGH30854.1"/>
    </source>
</evidence>
<reference evidence="2 3" key="1">
    <citation type="submission" date="2013-09" db="EMBL/GenBank/DDBJ databases">
        <title>High correlation between genotypes and phenotypes of environmental bacteria Comamonas testosteroni strains.</title>
        <authorList>
            <person name="Liu L."/>
            <person name="Zhu W."/>
            <person name="Xia X."/>
            <person name="Xu B."/>
            <person name="Luo M."/>
            <person name="Wang G."/>
        </authorList>
    </citation>
    <scope>NUCLEOTIDE SEQUENCE [LARGE SCALE GENOMIC DNA]</scope>
    <source>
        <strain evidence="2 3">JL40</strain>
    </source>
</reference>
<keyword evidence="1" id="KW-0472">Membrane</keyword>
<organism evidence="2 3">
    <name type="scientific">Comamonas testosteroni</name>
    <name type="common">Pseudomonas testosteroni</name>
    <dbReference type="NCBI Taxonomy" id="285"/>
    <lineage>
        <taxon>Bacteria</taxon>
        <taxon>Pseudomonadati</taxon>
        <taxon>Pseudomonadota</taxon>
        <taxon>Betaproteobacteria</taxon>
        <taxon>Burkholderiales</taxon>
        <taxon>Comamonadaceae</taxon>
        <taxon>Comamonas</taxon>
    </lineage>
</organism>
<evidence type="ECO:0000313" key="3">
    <source>
        <dbReference type="Proteomes" id="UP000029553"/>
    </source>
</evidence>
<accession>A0A096FLR6</accession>
<name>A0A096FLR6_COMTE</name>
<sequence length="62" mass="7140">MWKRTISVSIAFVLWAAVFFTQAAFDVPYVLIMLTMFFVSLPASGWIARMLTGVDPYKVMFR</sequence>
<dbReference type="RefSeq" id="WP_034367645.1">
    <property type="nucleotide sequence ID" value="NZ_AWOR01000037.1"/>
</dbReference>
<proteinExistence type="predicted"/>
<keyword evidence="1" id="KW-0812">Transmembrane</keyword>
<keyword evidence="1" id="KW-1133">Transmembrane helix</keyword>
<gene>
    <name evidence="2" type="ORF">P353_08310</name>
</gene>
<comment type="caution">
    <text evidence="2">The sequence shown here is derived from an EMBL/GenBank/DDBJ whole genome shotgun (WGS) entry which is preliminary data.</text>
</comment>